<feature type="signal peptide" evidence="1">
    <location>
        <begin position="1"/>
        <end position="17"/>
    </location>
</feature>
<reference evidence="2 3" key="1">
    <citation type="journal article" date="2011" name="Nature">
        <title>A high-resolution map of human evolutionary constraint using 29 mammals.</title>
        <authorList>
            <person name="Lindblad-Toh K."/>
            <person name="Garber M."/>
            <person name="Zuk O."/>
            <person name="Lin M.F."/>
            <person name="Parker B.J."/>
            <person name="Washietl S."/>
            <person name="Kheradpour P."/>
            <person name="Ernst J."/>
            <person name="Jordan G."/>
            <person name="Mauceli E."/>
            <person name="Ward L.D."/>
            <person name="Lowe C.B."/>
            <person name="Holloway A.K."/>
            <person name="Clamp M."/>
            <person name="Gnerre S."/>
            <person name="Alfoldi J."/>
            <person name="Beal K."/>
            <person name="Chang J."/>
            <person name="Clawson H."/>
            <person name="Cuff J."/>
            <person name="Di Palma F."/>
            <person name="Fitzgerald S."/>
            <person name="Flicek P."/>
            <person name="Guttman M."/>
            <person name="Hubisz M.J."/>
            <person name="Jaffe D.B."/>
            <person name="Jungreis I."/>
            <person name="Kent W.J."/>
            <person name="Kostka D."/>
            <person name="Lara M."/>
            <person name="Martins A.L."/>
            <person name="Massingham T."/>
            <person name="Moltke I."/>
            <person name="Raney B.J."/>
            <person name="Rasmussen M.D."/>
            <person name="Robinson J."/>
            <person name="Stark A."/>
            <person name="Vilella A.J."/>
            <person name="Wen J."/>
            <person name="Xie X."/>
            <person name="Zody M.C."/>
            <person name="Baldwin J."/>
            <person name="Bloom T."/>
            <person name="Chin C.W."/>
            <person name="Heiman D."/>
            <person name="Nicol R."/>
            <person name="Nusbaum C."/>
            <person name="Young S."/>
            <person name="Wilkinson J."/>
            <person name="Worley K.C."/>
            <person name="Kovar C.L."/>
            <person name="Muzny D.M."/>
            <person name="Gibbs R.A."/>
            <person name="Cree A."/>
            <person name="Dihn H.H."/>
            <person name="Fowler G."/>
            <person name="Jhangiani S."/>
            <person name="Joshi V."/>
            <person name="Lee S."/>
            <person name="Lewis L.R."/>
            <person name="Nazareth L.V."/>
            <person name="Okwuonu G."/>
            <person name="Santibanez J."/>
            <person name="Warren W.C."/>
            <person name="Mardis E.R."/>
            <person name="Weinstock G.M."/>
            <person name="Wilson R.K."/>
            <person name="Delehaunty K."/>
            <person name="Dooling D."/>
            <person name="Fronik C."/>
            <person name="Fulton L."/>
            <person name="Fulton B."/>
            <person name="Graves T."/>
            <person name="Minx P."/>
            <person name="Sodergren E."/>
            <person name="Birney E."/>
            <person name="Margulies E.H."/>
            <person name="Herrero J."/>
            <person name="Green E.D."/>
            <person name="Haussler D."/>
            <person name="Siepel A."/>
            <person name="Goldman N."/>
            <person name="Pollard K.S."/>
            <person name="Pedersen J.S."/>
            <person name="Lander E.S."/>
            <person name="Kellis M."/>
        </authorList>
    </citation>
    <scope>NUCLEOTIDE SEQUENCE [LARGE SCALE GENOMIC DNA]</scope>
    <source>
        <strain evidence="2 3">Thorbecke inbred</strain>
    </source>
</reference>
<organism evidence="2 3">
    <name type="scientific">Oryctolagus cuniculus</name>
    <name type="common">Rabbit</name>
    <dbReference type="NCBI Taxonomy" id="9986"/>
    <lineage>
        <taxon>Eukaryota</taxon>
        <taxon>Metazoa</taxon>
        <taxon>Chordata</taxon>
        <taxon>Craniata</taxon>
        <taxon>Vertebrata</taxon>
        <taxon>Euteleostomi</taxon>
        <taxon>Mammalia</taxon>
        <taxon>Eutheria</taxon>
        <taxon>Euarchontoglires</taxon>
        <taxon>Glires</taxon>
        <taxon>Lagomorpha</taxon>
        <taxon>Leporidae</taxon>
        <taxon>Oryctolagus</taxon>
    </lineage>
</organism>
<keyword evidence="1" id="KW-0732">Signal</keyword>
<dbReference type="Proteomes" id="UP000001811">
    <property type="component" value="Chromosome 6"/>
</dbReference>
<dbReference type="AlphaFoldDB" id="G1TRF1"/>
<dbReference type="EMBL" id="AAGW02075280">
    <property type="status" value="NOT_ANNOTATED_CDS"/>
    <property type="molecule type" value="Genomic_DNA"/>
</dbReference>
<protein>
    <submittedName>
        <fullName evidence="2">Uncharacterized protein</fullName>
    </submittedName>
</protein>
<dbReference type="Ensembl" id="ENSOCUT00000022566.2">
    <property type="protein sequence ID" value="ENSOCUP00000019607.2"/>
    <property type="gene ID" value="ENSOCUG00000036096.1"/>
</dbReference>
<sequence length="162" mass="16639">VFVLSLFVFAWVGGVQRELLRGEVVHVQGHAPAVGRVPDLRDAAAELPAERTAVGGRGHGGGLRGGQGPHVAWPAAAAEPLRPLLGQPRQPEGLVEEAAVHRVPVAERVPAGAAQERERHAALGHGCGARGRGAEKCGAAAPDALLWVSSRVFLAGGASGLY</sequence>
<feature type="chain" id="PRO_5023840025" evidence="1">
    <location>
        <begin position="18"/>
        <end position="162"/>
    </location>
</feature>
<dbReference type="Bgee" id="ENSOCUG00000036096">
    <property type="expression patterns" value="Expressed in uterus and 17 other cell types or tissues"/>
</dbReference>
<dbReference type="HOGENOM" id="CLU_095001_0_0_1"/>
<keyword evidence="3" id="KW-1185">Reference proteome</keyword>
<dbReference type="GeneTree" id="ENSGT00900000142991"/>
<name>G1TRF1_RABIT</name>
<dbReference type="InParanoid" id="G1TRF1"/>
<reference evidence="2" key="2">
    <citation type="submission" date="2025-08" db="UniProtKB">
        <authorList>
            <consortium name="Ensembl"/>
        </authorList>
    </citation>
    <scope>IDENTIFICATION</scope>
    <source>
        <strain evidence="2">Thorbecke</strain>
    </source>
</reference>
<accession>G1TRF1</accession>
<reference evidence="2" key="3">
    <citation type="submission" date="2025-09" db="UniProtKB">
        <authorList>
            <consortium name="Ensembl"/>
        </authorList>
    </citation>
    <scope>IDENTIFICATION</scope>
    <source>
        <strain evidence="2">Thorbecke</strain>
    </source>
</reference>
<evidence type="ECO:0000256" key="1">
    <source>
        <dbReference type="SAM" id="SignalP"/>
    </source>
</evidence>
<proteinExistence type="predicted"/>
<evidence type="ECO:0000313" key="3">
    <source>
        <dbReference type="Proteomes" id="UP000001811"/>
    </source>
</evidence>
<evidence type="ECO:0000313" key="2">
    <source>
        <dbReference type="Ensembl" id="ENSOCUP00000019607.2"/>
    </source>
</evidence>